<sequence length="41" mass="4450">MDPSSPTASAASGQLRWAKRLQEIDISTNLRTEPHPACQNA</sequence>
<dbReference type="EMBL" id="CP000554">
    <property type="protein sequence ID" value="ABM77528.1"/>
    <property type="molecule type" value="Genomic_DNA"/>
</dbReference>
<evidence type="ECO:0000313" key="1">
    <source>
        <dbReference type="EMBL" id="ABM77528.1"/>
    </source>
</evidence>
<name>A2C7R8_PROM3</name>
<dbReference type="AlphaFoldDB" id="A2C7R8"/>
<proteinExistence type="predicted"/>
<accession>A2C7R8</accession>
<dbReference type="Proteomes" id="UP000002274">
    <property type="component" value="Chromosome"/>
</dbReference>
<gene>
    <name evidence="1" type="ordered locus">P9303_07771</name>
</gene>
<reference evidence="1 2" key="1">
    <citation type="journal article" date="2007" name="PLoS Genet.">
        <title>Patterns and implications of gene gain and loss in the evolution of Prochlorococcus.</title>
        <authorList>
            <person name="Kettler G.C."/>
            <person name="Martiny A.C."/>
            <person name="Huang K."/>
            <person name="Zucker J."/>
            <person name="Coleman M.L."/>
            <person name="Rodrigue S."/>
            <person name="Chen F."/>
            <person name="Lapidus A."/>
            <person name="Ferriera S."/>
            <person name="Johnson J."/>
            <person name="Steglich C."/>
            <person name="Church G.M."/>
            <person name="Richardson P."/>
            <person name="Chisholm S.W."/>
        </authorList>
    </citation>
    <scope>NUCLEOTIDE SEQUENCE [LARGE SCALE GENOMIC DNA]</scope>
    <source>
        <strain evidence="1 2">MIT 9303</strain>
    </source>
</reference>
<evidence type="ECO:0000313" key="2">
    <source>
        <dbReference type="Proteomes" id="UP000002274"/>
    </source>
</evidence>
<protein>
    <submittedName>
        <fullName evidence="1">Uncharacterized protein</fullName>
    </submittedName>
</protein>
<dbReference type="KEGG" id="pmf:P9303_07771"/>
<dbReference type="HOGENOM" id="CLU_3275080_0_0_3"/>
<organism evidence="1 2">
    <name type="scientific">Prochlorococcus marinus (strain MIT 9303)</name>
    <dbReference type="NCBI Taxonomy" id="59922"/>
    <lineage>
        <taxon>Bacteria</taxon>
        <taxon>Bacillati</taxon>
        <taxon>Cyanobacteriota</taxon>
        <taxon>Cyanophyceae</taxon>
        <taxon>Synechococcales</taxon>
        <taxon>Prochlorococcaceae</taxon>
        <taxon>Prochlorococcus</taxon>
    </lineage>
</organism>